<comment type="caution">
    <text evidence="2">The sequence shown here is derived from an EMBL/GenBank/DDBJ whole genome shotgun (WGS) entry which is preliminary data.</text>
</comment>
<dbReference type="EMBL" id="JAACJO010000005">
    <property type="protein sequence ID" value="KAF5358375.1"/>
    <property type="molecule type" value="Genomic_DNA"/>
</dbReference>
<proteinExistence type="predicted"/>
<feature type="region of interest" description="Disordered" evidence="1">
    <location>
        <begin position="1"/>
        <end position="31"/>
    </location>
</feature>
<keyword evidence="3" id="KW-1185">Reference proteome</keyword>
<organism evidence="2 3">
    <name type="scientific">Leucocoprinus leucothites</name>
    <dbReference type="NCBI Taxonomy" id="201217"/>
    <lineage>
        <taxon>Eukaryota</taxon>
        <taxon>Fungi</taxon>
        <taxon>Dikarya</taxon>
        <taxon>Basidiomycota</taxon>
        <taxon>Agaricomycotina</taxon>
        <taxon>Agaricomycetes</taxon>
        <taxon>Agaricomycetidae</taxon>
        <taxon>Agaricales</taxon>
        <taxon>Agaricineae</taxon>
        <taxon>Agaricaceae</taxon>
        <taxon>Leucocoprinus</taxon>
    </lineage>
</organism>
<name>A0A8H5G521_9AGAR</name>
<gene>
    <name evidence="2" type="ORF">D9756_001527</name>
</gene>
<dbReference type="OrthoDB" id="3335814at2759"/>
<sequence>MLLSPASSSAGLPPAQTSFWGKLKPKNKEGDLRQQATTQMAMTRQRLLTLVFGEQETLHLLPNTFAELEDLARNWTKPPPDVPFHLRVPVEYASLHAARLVAGMYIYLTGEDSFQIAIMGVQGLRVEIVTDAPPPPDEPPPPPPPPVLEMPATFNLELTPGQNVALEVSVVSDEFDMARMDDGTVVDGQFWGKLEMVHQGDDHRLEFQGTRLPPGSEYTPDAMFDSRVISKLAIAAKPPVARCQLSVICPSVQYCDLVLQTSTYWKLSMTWPPAESLDGDPNKVKFFCRSHPGGALEHFESQTVTTALYYEAIPDASMIDPNSFIAPRNGFAMPFRDFLLHLKNVLDQLGLSIHARTSFINNNIASWSLHKNIAYRFLSPAKIAAAIDITVAADPCVFTRLFLIWRGINDEEMGNFGEAGEKEANGYNWREIIGWSEDMKDPGLFRILELSIMEVT</sequence>
<protein>
    <submittedName>
        <fullName evidence="2">Uncharacterized protein</fullName>
    </submittedName>
</protein>
<evidence type="ECO:0000313" key="2">
    <source>
        <dbReference type="EMBL" id="KAF5358375.1"/>
    </source>
</evidence>
<dbReference type="Proteomes" id="UP000559027">
    <property type="component" value="Unassembled WGS sequence"/>
</dbReference>
<evidence type="ECO:0000313" key="3">
    <source>
        <dbReference type="Proteomes" id="UP000559027"/>
    </source>
</evidence>
<dbReference type="AlphaFoldDB" id="A0A8H5G521"/>
<feature type="compositionally biased region" description="Low complexity" evidence="1">
    <location>
        <begin position="1"/>
        <end position="15"/>
    </location>
</feature>
<dbReference type="SUPFAM" id="SSF101447">
    <property type="entry name" value="Formin homology 2 domain (FH2 domain)"/>
    <property type="match status" value="1"/>
</dbReference>
<accession>A0A8H5G521</accession>
<reference evidence="2 3" key="1">
    <citation type="journal article" date="2020" name="ISME J.">
        <title>Uncovering the hidden diversity of litter-decomposition mechanisms in mushroom-forming fungi.</title>
        <authorList>
            <person name="Floudas D."/>
            <person name="Bentzer J."/>
            <person name="Ahren D."/>
            <person name="Johansson T."/>
            <person name="Persson P."/>
            <person name="Tunlid A."/>
        </authorList>
    </citation>
    <scope>NUCLEOTIDE SEQUENCE [LARGE SCALE GENOMIC DNA]</scope>
    <source>
        <strain evidence="2 3">CBS 146.42</strain>
    </source>
</reference>
<evidence type="ECO:0000256" key="1">
    <source>
        <dbReference type="SAM" id="MobiDB-lite"/>
    </source>
</evidence>